<feature type="region of interest" description="Disordered" evidence="1">
    <location>
        <begin position="159"/>
        <end position="180"/>
    </location>
</feature>
<organism evidence="2 3">
    <name type="scientific">Juglans regia</name>
    <name type="common">English walnut</name>
    <dbReference type="NCBI Taxonomy" id="51240"/>
    <lineage>
        <taxon>Eukaryota</taxon>
        <taxon>Viridiplantae</taxon>
        <taxon>Streptophyta</taxon>
        <taxon>Embryophyta</taxon>
        <taxon>Tracheophyta</taxon>
        <taxon>Spermatophyta</taxon>
        <taxon>Magnoliopsida</taxon>
        <taxon>eudicotyledons</taxon>
        <taxon>Gunneridae</taxon>
        <taxon>Pentapetalae</taxon>
        <taxon>rosids</taxon>
        <taxon>fabids</taxon>
        <taxon>Fagales</taxon>
        <taxon>Juglandaceae</taxon>
        <taxon>Juglans</taxon>
    </lineage>
</organism>
<keyword evidence="2" id="KW-1185">Reference proteome</keyword>
<dbReference type="RefSeq" id="XP_018857242.1">
    <property type="nucleotide sequence ID" value="XM_019001697.2"/>
</dbReference>
<accession>A0A2I4HMB1</accession>
<gene>
    <name evidence="3" type="primary">LOC109019413</name>
</gene>
<dbReference type="AlphaFoldDB" id="A0A2I4HMB1"/>
<evidence type="ECO:0000256" key="1">
    <source>
        <dbReference type="SAM" id="MobiDB-lite"/>
    </source>
</evidence>
<dbReference type="STRING" id="51240.A0A2I4HMB1"/>
<dbReference type="GeneID" id="109019413"/>
<feature type="region of interest" description="Disordered" evidence="1">
    <location>
        <begin position="1"/>
        <end position="91"/>
    </location>
</feature>
<dbReference type="Proteomes" id="UP000235220">
    <property type="component" value="Chromosome 13"/>
</dbReference>
<reference evidence="3" key="1">
    <citation type="submission" date="2025-08" db="UniProtKB">
        <authorList>
            <consortium name="RefSeq"/>
        </authorList>
    </citation>
    <scope>IDENTIFICATION</scope>
    <source>
        <tissue evidence="3">Leaves</tissue>
    </source>
</reference>
<dbReference type="KEGG" id="jre:109019413"/>
<feature type="compositionally biased region" description="Low complexity" evidence="1">
    <location>
        <begin position="20"/>
        <end position="47"/>
    </location>
</feature>
<dbReference type="Gramene" id="Jr13_29800_p1">
    <property type="protein sequence ID" value="cds.Jr13_29800_p1"/>
    <property type="gene ID" value="Jr13_29800"/>
</dbReference>
<dbReference type="OrthoDB" id="411615at2759"/>
<proteinExistence type="predicted"/>
<evidence type="ECO:0000313" key="3">
    <source>
        <dbReference type="RefSeq" id="XP_018857242.1"/>
    </source>
</evidence>
<protein>
    <submittedName>
        <fullName evidence="3">Uncharacterized mitochondrial protein AtMg00820-like</fullName>
    </submittedName>
</protein>
<name>A0A2I4HMB1_JUGRE</name>
<evidence type="ECO:0000313" key="2">
    <source>
        <dbReference type="Proteomes" id="UP000235220"/>
    </source>
</evidence>
<sequence>MPSHRLTNPYDIVSTNNTIPSSSSVPPSPSSQLSPPELNSSSPPSNSALATQPTQQPPAAEELPEHRPHRMVTRSQNNIVKPKKNPDGIVRYPLPQTFLAAGKVPESPTCYSEASKHSEWRAAMDEEFTALMSNGTWSLVPAKPGLNVVGSMWIFKSKRKSDGSLERRKARLVAKGYHQQ</sequence>